<dbReference type="InterPro" id="IPR029068">
    <property type="entry name" value="Glyas_Bleomycin-R_OHBP_Dase"/>
</dbReference>
<sequence>MVAMQAIHHVTLPVKDLERSIRFYTEVLGLKQIARPPFSFPGAWFEVGNQQLHLTVGSSPLPNTESLRIDTKARHVAFRVKNITEALTWLKERGYSEESTDPAFRLKINLESVAGFPQIFLLDPDGHLLEINSESVAH</sequence>
<dbReference type="GO" id="GO:0004462">
    <property type="term" value="F:lactoylglutathione lyase activity"/>
    <property type="evidence" value="ECO:0007669"/>
    <property type="project" value="InterPro"/>
</dbReference>
<accession>A0A0C1UUJ8</accession>
<dbReference type="InterPro" id="IPR037523">
    <property type="entry name" value="VOC_core"/>
</dbReference>
<dbReference type="Proteomes" id="UP000315925">
    <property type="component" value="Chromosome"/>
</dbReference>
<dbReference type="PANTHER" id="PTHR46142">
    <property type="match status" value="1"/>
</dbReference>
<keyword evidence="5" id="KW-1185">Reference proteome</keyword>
<protein>
    <submittedName>
        <fullName evidence="3 4">Lactoylglutathione lyase</fullName>
    </submittedName>
</protein>
<name>A0A0C1UUJ8_9BACT</name>
<dbReference type="GO" id="GO:0046872">
    <property type="term" value="F:metal ion binding"/>
    <property type="evidence" value="ECO:0007669"/>
    <property type="project" value="UniProtKB-KW"/>
</dbReference>
<evidence type="ECO:0000256" key="1">
    <source>
        <dbReference type="ARBA" id="ARBA00022723"/>
    </source>
</evidence>
<dbReference type="RefSeq" id="WP_039720699.1">
    <property type="nucleotide sequence ID" value="NZ_CP037899.1"/>
</dbReference>
<dbReference type="STRING" id="1202785.A946_01825"/>
<keyword evidence="4" id="KW-0223">Dioxygenase</keyword>
<reference evidence="4" key="2">
    <citation type="journal article" date="2019" name="BMC Genomics">
        <title>Complete genome sequence analysis of the thermoacidophilic verrucomicrobial methanotroph 'Candidatus Methylacidiphilum kamchatkense' strain Kam1 and comparison with its closest relatives.</title>
        <authorList>
            <person name="Kruse T."/>
            <person name="Ratnadevi C.M."/>
            <person name="Erikstad H.A."/>
            <person name="Birkeland N.K."/>
        </authorList>
    </citation>
    <scope>NUCLEOTIDE SEQUENCE</scope>
    <source>
        <strain evidence="4">Kam1</strain>
    </source>
</reference>
<dbReference type="KEGG" id="mkc:kam1_1339"/>
<evidence type="ECO:0000313" key="5">
    <source>
        <dbReference type="Proteomes" id="UP000031594"/>
    </source>
</evidence>
<reference evidence="6" key="3">
    <citation type="submission" date="2019-03" db="EMBL/GenBank/DDBJ databases">
        <title>Complete genome of Methylacidiphilum kamchatkense Kam1.</title>
        <authorList>
            <person name="Kruse T."/>
            <person name="Murarilal Ratnadevi C."/>
            <person name="Erikstad H.-A."/>
            <person name="Birkeland N.-K."/>
        </authorList>
    </citation>
    <scope>NUCLEOTIDE SEQUENCE [LARGE SCALE GENOMIC DNA]</scope>
    <source>
        <strain evidence="6">kam1</strain>
    </source>
</reference>
<evidence type="ECO:0000313" key="3">
    <source>
        <dbReference type="EMBL" id="KIE59443.1"/>
    </source>
</evidence>
<evidence type="ECO:0000313" key="4">
    <source>
        <dbReference type="EMBL" id="QDQ42564.1"/>
    </source>
</evidence>
<dbReference type="InterPro" id="IPR004360">
    <property type="entry name" value="Glyas_Fos-R_dOase_dom"/>
</dbReference>
<dbReference type="Gene3D" id="3.10.180.10">
    <property type="entry name" value="2,3-Dihydroxybiphenyl 1,2-Dioxygenase, domain 1"/>
    <property type="match status" value="1"/>
</dbReference>
<gene>
    <name evidence="3" type="ORF">A946_01825</name>
    <name evidence="4" type="ORF">kam1_1339</name>
</gene>
<dbReference type="PROSITE" id="PS51819">
    <property type="entry name" value="VOC"/>
    <property type="match status" value="1"/>
</dbReference>
<dbReference type="EMBL" id="JQNX01000001">
    <property type="protein sequence ID" value="KIE59443.1"/>
    <property type="molecule type" value="Genomic_DNA"/>
</dbReference>
<dbReference type="AlphaFoldDB" id="A0A0C1UUJ8"/>
<proteinExistence type="predicted"/>
<evidence type="ECO:0000259" key="2">
    <source>
        <dbReference type="PROSITE" id="PS51819"/>
    </source>
</evidence>
<dbReference type="SUPFAM" id="SSF54593">
    <property type="entry name" value="Glyoxalase/Bleomycin resistance protein/Dihydroxybiphenyl dioxygenase"/>
    <property type="match status" value="1"/>
</dbReference>
<keyword evidence="4" id="KW-0456">Lyase</keyword>
<dbReference type="GO" id="GO:0051213">
    <property type="term" value="F:dioxygenase activity"/>
    <property type="evidence" value="ECO:0007669"/>
    <property type="project" value="UniProtKB-KW"/>
</dbReference>
<dbReference type="PANTHER" id="PTHR46142:SF3">
    <property type="entry name" value="F18B13.24 PROTEIN"/>
    <property type="match status" value="1"/>
</dbReference>
<dbReference type="InterPro" id="IPR018146">
    <property type="entry name" value="Glyoxalase_1_CS"/>
</dbReference>
<dbReference type="PROSITE" id="PS00934">
    <property type="entry name" value="GLYOXALASE_I_1"/>
    <property type="match status" value="1"/>
</dbReference>
<keyword evidence="4" id="KW-0560">Oxidoreductase</keyword>
<dbReference type="Pfam" id="PF00903">
    <property type="entry name" value="Glyoxalase"/>
    <property type="match status" value="1"/>
</dbReference>
<dbReference type="EMBL" id="CP037899">
    <property type="protein sequence ID" value="QDQ42564.1"/>
    <property type="molecule type" value="Genomic_DNA"/>
</dbReference>
<keyword evidence="1" id="KW-0479">Metal-binding</keyword>
<organism evidence="4 6">
    <name type="scientific">Methylacidiphilum kamchatkense Kam1</name>
    <dbReference type="NCBI Taxonomy" id="1202785"/>
    <lineage>
        <taxon>Bacteria</taxon>
        <taxon>Pseudomonadati</taxon>
        <taxon>Verrucomicrobiota</taxon>
        <taxon>Methylacidiphilae</taxon>
        <taxon>Methylacidiphilales</taxon>
        <taxon>Methylacidiphilaceae</taxon>
        <taxon>Methylacidiphilum (ex Ratnadevi et al. 2023)</taxon>
    </lineage>
</organism>
<dbReference type="OrthoDB" id="9802805at2"/>
<feature type="domain" description="VOC" evidence="2">
    <location>
        <begin position="6"/>
        <end position="134"/>
    </location>
</feature>
<dbReference type="Proteomes" id="UP000031594">
    <property type="component" value="Unassembled WGS sequence"/>
</dbReference>
<evidence type="ECO:0000313" key="6">
    <source>
        <dbReference type="Proteomes" id="UP000315925"/>
    </source>
</evidence>
<reference evidence="3 5" key="1">
    <citation type="submission" date="2014-08" db="EMBL/GenBank/DDBJ databases">
        <title>Methylacidiphilum kamchatkense strain Kam1 draft genome sequence.</title>
        <authorList>
            <person name="Birkeland N.-K."/>
            <person name="Erikstad H.A."/>
        </authorList>
    </citation>
    <scope>NUCLEOTIDE SEQUENCE [LARGE SCALE GENOMIC DNA]</scope>
    <source>
        <strain evidence="3 5">Kam1</strain>
    </source>
</reference>